<dbReference type="EMBL" id="AE014133">
    <property type="protein sequence ID" value="AAN57877.1"/>
    <property type="molecule type" value="Genomic_DNA"/>
</dbReference>
<gene>
    <name evidence="1" type="ordered locus">SMU_93c</name>
</gene>
<dbReference type="HOGENOM" id="CLU_3358822_0_0_9"/>
<organism evidence="1 2">
    <name type="scientific">Streptococcus mutans serotype c (strain ATCC 700610 / UA159)</name>
    <dbReference type="NCBI Taxonomy" id="210007"/>
    <lineage>
        <taxon>Bacteria</taxon>
        <taxon>Bacillati</taxon>
        <taxon>Bacillota</taxon>
        <taxon>Bacilli</taxon>
        <taxon>Lactobacillales</taxon>
        <taxon>Streptococcaceae</taxon>
        <taxon>Streptococcus</taxon>
    </lineage>
</organism>
<dbReference type="KEGG" id="smu:SMU_93c"/>
<keyword evidence="2" id="KW-1185">Reference proteome</keyword>
<evidence type="ECO:0000313" key="1">
    <source>
        <dbReference type="EMBL" id="AAN57877.1"/>
    </source>
</evidence>
<proteinExistence type="predicted"/>
<sequence>MAVAYNPSKEMWFYGFKAHTLVTCQDLFELCRDTSI</sequence>
<name>Q8DWG4_STRMU</name>
<accession>Q8DWG4</accession>
<dbReference type="PATRIC" id="fig|210007.7.peg.80"/>
<dbReference type="Proteomes" id="UP000002512">
    <property type="component" value="Chromosome"/>
</dbReference>
<protein>
    <submittedName>
        <fullName evidence="1">Uncharacterized protein</fullName>
    </submittedName>
</protein>
<dbReference type="AlphaFoldDB" id="Q8DWG4"/>
<evidence type="ECO:0000313" key="2">
    <source>
        <dbReference type="Proteomes" id="UP000002512"/>
    </source>
</evidence>
<reference evidence="1 2" key="1">
    <citation type="journal article" date="2002" name="Proc. Natl. Acad. Sci. U.S.A.">
        <title>Genome sequence of Streptococcus mutans UA159, a cariogenic dental pathogen.</title>
        <authorList>
            <person name="Ajdic D."/>
            <person name="McShan W.M."/>
            <person name="McLaughlin R.E."/>
            <person name="Savic G."/>
            <person name="Chang J."/>
            <person name="Carson M.B."/>
            <person name="Primeaux C."/>
            <person name="Tian R."/>
            <person name="Kenton S."/>
            <person name="Jia H."/>
            <person name="Lin S."/>
            <person name="Qian Y."/>
            <person name="Li S."/>
            <person name="Zhu H."/>
            <person name="Najar F."/>
            <person name="Lai H."/>
            <person name="White J."/>
            <person name="Roe B.A."/>
            <person name="Ferretti J.J."/>
        </authorList>
    </citation>
    <scope>NUCLEOTIDE SEQUENCE [LARGE SCALE GENOMIC DNA]</scope>
    <source>
        <strain evidence="2">ATCC 700610 / UA159</strain>
    </source>
</reference>
<dbReference type="STRING" id="210007.SMU_93c"/>